<comment type="caution">
    <text evidence="5">The sequence shown here is derived from an EMBL/GenBank/DDBJ whole genome shotgun (WGS) entry which is preliminary data.</text>
</comment>
<dbReference type="Gene3D" id="4.10.60.10">
    <property type="entry name" value="Zinc finger, CCHC-type"/>
    <property type="match status" value="1"/>
</dbReference>
<sequence length="1332" mass="152979">MQRPSLFETDSFIYWKNRFETYVKSEELDLWHVITNGDFQPIEQNLETKLDEVIPFEKQSDHLKKRLVKNNKVKMVIYNALHRKEYVRIFGCNTAKEIWKTLLITHQDSVFARFNTIITSPKALDEGYSSNNYVRKFLRALHPKWRAKVTATEESKDLKSLSLNELIRNLKVHKMIIKKDSEIVKAKGEMKSLSLKAKKESSDEECSTSKSKDEGYTMAVRYFKKFFKRRGRFLRQPKNNKKTFQKSRDNKNSKSENKCFRCEDPNHLIRECPKPSKDKNQRAFIGGSWSDRGEEDDEKARDEMCLVAQASNESTSSLFLLFITKPAISLSIMGDENSNRIRTLEDYSWPSHKDYRNVIELPEGAKVIIDSTDLNGATRNTTRLRLFCFSLCDHAINWIDRLPAGSILTWDDLTTHESLYDVWTRFKDLLQKVPHHGLDLWLQVQIFYYHVDYTTQMAIDYAAGGRLRKLRLEEAWETIEDLAQHEEEEWNDPTFSKKESLNYIDATLEHELESMDCRVESLMRNEVLLEYEVGFLFPKMAYQEEVEAQILNLIHHQEDQVRQLEEDMRKTKDMFLCLADSLIATLKDKVLMVQAHANGQILHEEELAFLADLGIVEGQATQTVITHNAAYQADDLDAYDSDCDEFNTAKVALMVNLSHYGSDALAEVYNPDNVDNNMINQETPVATMLDTRTMSKLLQAPTEGYGDAIVIPAILAENFELKVGLLLLVTSSQFHSFQRDDPHSHIHWFNRITSTLKYKNVLHDAIKLTLVPFSLEGTTNLKNDITNFQQRFDETFSEACDRFKDLLSACGNLLNHTPRDALTIIKNKSKVCTSRNKPVVSKVNTTTSSTSPSPDVTALIEIVKELLLNIKATQQATVKSIEETCVTCGRLHPYCECLAISDNTFDACATVRPYNQGGNGYHPQGDPNYHTHTLTVTPETLKPIMVHRVSMISNIKPTIYGTPHQHLNSNLKRPILHSCEETKLVYEDEKEVEIKMMGTKRDKESLKHNLYENDITPIICHEFSLTLNLPIKPKDSGIFMMRVENGVTRPRKYSKMTPAEALQADCDVKATNIILQGLTNEIYALVSHHKVTKDLWERIQLLMEDKHLLLRVLLGHTLQEQVEAILGNNKLLFLITAKGKDICLNSVLNLKEKWTIRGLRIKCCWYKLRQNGQILHEEELAFLADPGFKESQATHTVITHNETYQADDLDAYNSDCDKINTAKVALMANLSHYSVDALAEVHNPDNVDNNMINQGVVKPFHTHPSFLEGQHGASDITVGHVGNPKPSYWLQRRGENPRARKMDLMIRFDLRDEIKEWDAPLYGIKASLHHYK</sequence>
<dbReference type="SUPFAM" id="SSF57756">
    <property type="entry name" value="Retrovirus zinc finger-like domains"/>
    <property type="match status" value="1"/>
</dbReference>
<dbReference type="GO" id="GO:0008270">
    <property type="term" value="F:zinc ion binding"/>
    <property type="evidence" value="ECO:0007669"/>
    <property type="project" value="UniProtKB-KW"/>
</dbReference>
<dbReference type="PROSITE" id="PS50158">
    <property type="entry name" value="ZF_CCHC"/>
    <property type="match status" value="1"/>
</dbReference>
<feature type="domain" description="CCHC-type" evidence="4">
    <location>
        <begin position="258"/>
        <end position="274"/>
    </location>
</feature>
<gene>
    <name evidence="5" type="ORF">Tci_111631</name>
</gene>
<dbReference type="SMART" id="SM00343">
    <property type="entry name" value="ZnF_C2HC"/>
    <property type="match status" value="1"/>
</dbReference>
<keyword evidence="1" id="KW-0863">Zinc-finger</keyword>
<dbReference type="EMBL" id="BKCJ010022337">
    <property type="protein sequence ID" value="GEV39654.1"/>
    <property type="molecule type" value="Genomic_DNA"/>
</dbReference>
<feature type="region of interest" description="Disordered" evidence="3">
    <location>
        <begin position="237"/>
        <end position="258"/>
    </location>
</feature>
<dbReference type="InterPro" id="IPR001878">
    <property type="entry name" value="Znf_CCHC"/>
</dbReference>
<reference evidence="5" key="1">
    <citation type="journal article" date="2019" name="Sci. Rep.">
        <title>Draft genome of Tanacetum cinerariifolium, the natural source of mosquito coil.</title>
        <authorList>
            <person name="Yamashiro T."/>
            <person name="Shiraishi A."/>
            <person name="Satake H."/>
            <person name="Nakayama K."/>
        </authorList>
    </citation>
    <scope>NUCLEOTIDE SEQUENCE</scope>
</reference>
<organism evidence="5">
    <name type="scientific">Tanacetum cinerariifolium</name>
    <name type="common">Dalmatian daisy</name>
    <name type="synonym">Chrysanthemum cinerariifolium</name>
    <dbReference type="NCBI Taxonomy" id="118510"/>
    <lineage>
        <taxon>Eukaryota</taxon>
        <taxon>Viridiplantae</taxon>
        <taxon>Streptophyta</taxon>
        <taxon>Embryophyta</taxon>
        <taxon>Tracheophyta</taxon>
        <taxon>Spermatophyta</taxon>
        <taxon>Magnoliopsida</taxon>
        <taxon>eudicotyledons</taxon>
        <taxon>Gunneridae</taxon>
        <taxon>Pentapetalae</taxon>
        <taxon>asterids</taxon>
        <taxon>campanulids</taxon>
        <taxon>Asterales</taxon>
        <taxon>Asteraceae</taxon>
        <taxon>Asteroideae</taxon>
        <taxon>Anthemideae</taxon>
        <taxon>Anthemidinae</taxon>
        <taxon>Tanacetum</taxon>
    </lineage>
</organism>
<evidence type="ECO:0000313" key="5">
    <source>
        <dbReference type="EMBL" id="GEV39654.1"/>
    </source>
</evidence>
<feature type="compositionally biased region" description="Basic and acidic residues" evidence="3">
    <location>
        <begin position="246"/>
        <end position="258"/>
    </location>
</feature>
<dbReference type="PANTHER" id="PTHR33223">
    <property type="entry name" value="CCHC-TYPE DOMAIN-CONTAINING PROTEIN"/>
    <property type="match status" value="1"/>
</dbReference>
<feature type="region of interest" description="Disordered" evidence="3">
    <location>
        <begin position="273"/>
        <end position="295"/>
    </location>
</feature>
<proteinExistence type="predicted"/>
<feature type="coiled-coil region" evidence="2">
    <location>
        <begin position="547"/>
        <end position="574"/>
    </location>
</feature>
<name>A0A699GMW5_TANCI</name>
<dbReference type="InterPro" id="IPR036875">
    <property type="entry name" value="Znf_CCHC_sf"/>
</dbReference>
<protein>
    <submittedName>
        <fullName evidence="5">Zf-CCHC domain-containing protein/DUF4219 domain-containing protein/UBN2 domain-containing protein</fullName>
    </submittedName>
</protein>
<keyword evidence="1" id="KW-0479">Metal-binding</keyword>
<evidence type="ECO:0000256" key="3">
    <source>
        <dbReference type="SAM" id="MobiDB-lite"/>
    </source>
</evidence>
<evidence type="ECO:0000256" key="2">
    <source>
        <dbReference type="SAM" id="Coils"/>
    </source>
</evidence>
<evidence type="ECO:0000256" key="1">
    <source>
        <dbReference type="PROSITE-ProRule" id="PRU00047"/>
    </source>
</evidence>
<dbReference type="GO" id="GO:0003676">
    <property type="term" value="F:nucleic acid binding"/>
    <property type="evidence" value="ECO:0007669"/>
    <property type="project" value="InterPro"/>
</dbReference>
<keyword evidence="1" id="KW-0862">Zinc</keyword>
<accession>A0A699GMW5</accession>
<dbReference type="Pfam" id="PF14223">
    <property type="entry name" value="Retrotran_gag_2"/>
    <property type="match status" value="1"/>
</dbReference>
<evidence type="ECO:0000259" key="4">
    <source>
        <dbReference type="PROSITE" id="PS50158"/>
    </source>
</evidence>
<keyword evidence="2" id="KW-0175">Coiled coil</keyword>
<dbReference type="PANTHER" id="PTHR33223:SF11">
    <property type="entry name" value="ELEMENT PROTEIN, PUTATIVE-RELATED"/>
    <property type="match status" value="1"/>
</dbReference>